<reference evidence="2" key="2">
    <citation type="submission" date="2020-09" db="EMBL/GenBank/DDBJ databases">
        <authorList>
            <person name="Sun Q."/>
            <person name="Kim S."/>
        </authorList>
    </citation>
    <scope>NUCLEOTIDE SEQUENCE</scope>
    <source>
        <strain evidence="2">KCTC 23310</strain>
    </source>
</reference>
<evidence type="ECO:0000313" key="2">
    <source>
        <dbReference type="EMBL" id="GHC63355.1"/>
    </source>
</evidence>
<dbReference type="RefSeq" id="WP_189412498.1">
    <property type="nucleotide sequence ID" value="NZ_BMYJ01000010.1"/>
</dbReference>
<evidence type="ECO:0000259" key="1">
    <source>
        <dbReference type="Pfam" id="PF05171"/>
    </source>
</evidence>
<reference evidence="2" key="1">
    <citation type="journal article" date="2014" name="Int. J. Syst. Evol. Microbiol.">
        <title>Complete genome sequence of Corynebacterium casei LMG S-19264T (=DSM 44701T), isolated from a smear-ripened cheese.</title>
        <authorList>
            <consortium name="US DOE Joint Genome Institute (JGI-PGF)"/>
            <person name="Walter F."/>
            <person name="Albersmeier A."/>
            <person name="Kalinowski J."/>
            <person name="Ruckert C."/>
        </authorList>
    </citation>
    <scope>NUCLEOTIDE SEQUENCE</scope>
    <source>
        <strain evidence="2">KCTC 23310</strain>
    </source>
</reference>
<proteinExistence type="predicted"/>
<dbReference type="GO" id="GO:0006826">
    <property type="term" value="P:iron ion transport"/>
    <property type="evidence" value="ECO:0007669"/>
    <property type="project" value="InterPro"/>
</dbReference>
<feature type="domain" description="Haemin-degrading HemS/ChuX" evidence="1">
    <location>
        <begin position="30"/>
        <end position="160"/>
    </location>
</feature>
<dbReference type="Pfam" id="PF05171">
    <property type="entry name" value="HemS"/>
    <property type="match status" value="2"/>
</dbReference>
<dbReference type="SUPFAM" id="SSF144064">
    <property type="entry name" value="Heme iron utilization protein-like"/>
    <property type="match status" value="1"/>
</dbReference>
<dbReference type="InterPro" id="IPR053733">
    <property type="entry name" value="Heme_Transport_Util_sf"/>
</dbReference>
<dbReference type="Proteomes" id="UP000638981">
    <property type="component" value="Unassembled WGS sequence"/>
</dbReference>
<feature type="domain" description="Haemin-degrading HemS/ChuX" evidence="1">
    <location>
        <begin position="212"/>
        <end position="344"/>
    </location>
</feature>
<dbReference type="CDD" id="cd16831">
    <property type="entry name" value="HemS-like_C"/>
    <property type="match status" value="1"/>
</dbReference>
<keyword evidence="3" id="KW-1185">Reference proteome</keyword>
<dbReference type="AlphaFoldDB" id="A0A918TUM6"/>
<comment type="caution">
    <text evidence="2">The sequence shown here is derived from an EMBL/GenBank/DDBJ whole genome shotgun (WGS) entry which is preliminary data.</text>
</comment>
<dbReference type="InterPro" id="IPR007845">
    <property type="entry name" value="HemS/ChuX_dom"/>
</dbReference>
<sequence length="353" mass="38502">MRKNLTAEAIRALRAEHPKPRARDFAEEQGIAEGQLVAAYVGQPHGPVRIEAGPKRLLPLVTALGDVMALTRNESAVHEKRGVFGEYKGSDHVGLILGREIDLRVFPSHWVSAFALEEPGDDGSMKRSIQVFDAAGDAVHKIHLKPESDAAAFAALVAELRLPEQSSDLPVAPRKAEPGPKITSENLAAMRAEYDAMTDPHQFIMMVQKHGFNRLGAYRALGAPRCKLLAKDTVTTVLEAASQGGFPIMIFVGNAGMIQIHSGPVEKIMPMGPWINVMDPRFNLHLRADHVAEVWLVEKPTKIGPAVSIEAFDAQGGLILQMFGRRDAEDTYAGVEQWNALVRGLPPVEMELA</sequence>
<dbReference type="Gene3D" id="3.40.1570.10">
    <property type="entry name" value="HemS/ChuS/ChuX like domains"/>
    <property type="match status" value="2"/>
</dbReference>
<protein>
    <submittedName>
        <fullName evidence="2">Hemin-degrading factor</fullName>
    </submittedName>
</protein>
<accession>A0A918TUM6</accession>
<dbReference type="EMBL" id="BMYJ01000010">
    <property type="protein sequence ID" value="GHC63355.1"/>
    <property type="molecule type" value="Genomic_DNA"/>
</dbReference>
<gene>
    <name evidence="2" type="primary">hmuS</name>
    <name evidence="2" type="ORF">GCM10007315_29490</name>
</gene>
<name>A0A918TUM6_9RHOB</name>
<organism evidence="2 3">
    <name type="scientific">Neogemmobacter tilapiae</name>
    <dbReference type="NCBI Taxonomy" id="875041"/>
    <lineage>
        <taxon>Bacteria</taxon>
        <taxon>Pseudomonadati</taxon>
        <taxon>Pseudomonadota</taxon>
        <taxon>Alphaproteobacteria</taxon>
        <taxon>Rhodobacterales</taxon>
        <taxon>Paracoccaceae</taxon>
        <taxon>Neogemmobacter</taxon>
    </lineage>
</organism>
<evidence type="ECO:0000313" key="3">
    <source>
        <dbReference type="Proteomes" id="UP000638981"/>
    </source>
</evidence>
<dbReference type="CDD" id="cd16830">
    <property type="entry name" value="HemS-like_N"/>
    <property type="match status" value="1"/>
</dbReference>